<dbReference type="GeneID" id="37012948"/>
<protein>
    <recommendedName>
        <fullName evidence="5">guanosine-diphosphatase</fullName>
        <ecNumber evidence="5">3.6.1.42</ecNumber>
    </recommendedName>
</protein>
<dbReference type="GO" id="GO:0009134">
    <property type="term" value="P:nucleoside diphosphate catabolic process"/>
    <property type="evidence" value="ECO:0007669"/>
    <property type="project" value="TreeGrafter"/>
</dbReference>
<gene>
    <name evidence="10" type="ORF">BCV69DRAFT_278722</name>
</gene>
<dbReference type="GO" id="GO:0006487">
    <property type="term" value="P:protein N-linked glycosylation"/>
    <property type="evidence" value="ECO:0007669"/>
    <property type="project" value="TreeGrafter"/>
</dbReference>
<feature type="binding site" evidence="7">
    <location>
        <begin position="264"/>
        <end position="268"/>
    </location>
    <ligand>
        <name>ATP</name>
        <dbReference type="ChEBI" id="CHEBI:30616"/>
    </ligand>
</feature>
<comment type="subcellular location">
    <subcellularLocation>
        <location evidence="1">Golgi apparatus membrane</location>
        <topology evidence="1">Single-pass type II membrane protein</topology>
    </subcellularLocation>
</comment>
<evidence type="ECO:0000256" key="6">
    <source>
        <dbReference type="PIRSR" id="PIRSR600407-1"/>
    </source>
</evidence>
<dbReference type="PANTHER" id="PTHR11782:SF83">
    <property type="entry name" value="GUANOSINE-DIPHOSPHATASE"/>
    <property type="match status" value="1"/>
</dbReference>
<name>A0A316U3C8_9BASI</name>
<evidence type="ECO:0000256" key="9">
    <source>
        <dbReference type="SAM" id="SignalP"/>
    </source>
</evidence>
<evidence type="ECO:0000256" key="1">
    <source>
        <dbReference type="ARBA" id="ARBA00004323"/>
    </source>
</evidence>
<evidence type="ECO:0000256" key="3">
    <source>
        <dbReference type="ARBA" id="ARBA00022801"/>
    </source>
</evidence>
<keyword evidence="9" id="KW-0732">Signal</keyword>
<dbReference type="PROSITE" id="PS01238">
    <property type="entry name" value="GDA1_CD39_NTPASE"/>
    <property type="match status" value="1"/>
</dbReference>
<proteinExistence type="inferred from homology"/>
<evidence type="ECO:0000256" key="7">
    <source>
        <dbReference type="PIRSR" id="PIRSR600407-2"/>
    </source>
</evidence>
<comment type="function">
    <text evidence="4">After transfer of sugars to endogenous macromolecular acceptors, the enzyme converts nucleoside diphosphates to nucleoside monophosphates which in turn exit the Golgi lumen in a coupled antiporter reaction, allowing entry of additional nucleotide sugar from the cytosol.</text>
</comment>
<dbReference type="Gene3D" id="3.30.420.150">
    <property type="entry name" value="Exopolyphosphatase. Domain 2"/>
    <property type="match status" value="1"/>
</dbReference>
<dbReference type="Proteomes" id="UP000245942">
    <property type="component" value="Unassembled WGS sequence"/>
</dbReference>
<dbReference type="EMBL" id="KZ819334">
    <property type="protein sequence ID" value="PWN18863.1"/>
    <property type="molecule type" value="Genomic_DNA"/>
</dbReference>
<feature type="signal peptide" evidence="9">
    <location>
        <begin position="1"/>
        <end position="21"/>
    </location>
</feature>
<dbReference type="RefSeq" id="XP_025346023.1">
    <property type="nucleotide sequence ID" value="XM_025491214.1"/>
</dbReference>
<dbReference type="OrthoDB" id="6372431at2759"/>
<sequence>MLLLLAFLSAVFLFSLFPASRDRGKAAVDSIGGYADHVWQEWKPAGIPGVGKSGANRIRERPALHEDPKKTTRCTTSFDGKRNVVQYAIMIDAGSTGSRVHVYKFNYCDALPELEDEVFEMLRPGLSSFRGDPKAAADSLRPLLKTSLTAIPKSLQSCTPIAVKATAGLRLLGATDSKAILHAVRKMLKDEYPFQLADGKTGVAEVTHGANDDEGRAVEIMEGKDEGVFAWITVNYLLGLIGPPLPGENGSKRRRTAAVMDLGGASTQIVFEPDMQTGSQGMHPGEHVYELRDFGGRDYTLYQNSYLGYGLMQARKSINSLTAYAYSYSHPDVVRTGQLSSSPNEMEIPSPCFAMGKDKMTPIAKIGAKDEEIQAKFKGTTGGFKACKRLVEVMMDKDAVCAQSPCSFAGVYQPSLMSTFRSGAPIVALSYFYDRLAPLGFSSSDGHSLLPPGFTLPQLAALAEDVCRSPSTWPARFPLDKYPEALKELSDRPDTCLDLTYLHSLLSLGYELEDKDGMGRPGDRDLRVRIEKKLAGTELGWALGAAVGMVGEVEGCRRRGL</sequence>
<dbReference type="GO" id="GO:0045134">
    <property type="term" value="F:UDP phosphatase activity"/>
    <property type="evidence" value="ECO:0007669"/>
    <property type="project" value="TreeGrafter"/>
</dbReference>
<evidence type="ECO:0000256" key="4">
    <source>
        <dbReference type="ARBA" id="ARBA00037742"/>
    </source>
</evidence>
<dbReference type="Gene3D" id="3.30.420.40">
    <property type="match status" value="1"/>
</dbReference>
<dbReference type="GO" id="GO:0017111">
    <property type="term" value="F:ribonucleoside triphosphate phosphatase activity"/>
    <property type="evidence" value="ECO:0007669"/>
    <property type="project" value="TreeGrafter"/>
</dbReference>
<evidence type="ECO:0000313" key="11">
    <source>
        <dbReference type="Proteomes" id="UP000245942"/>
    </source>
</evidence>
<comment type="similarity">
    <text evidence="2 8">Belongs to the GDA1/CD39 NTPase family.</text>
</comment>
<dbReference type="PANTHER" id="PTHR11782">
    <property type="entry name" value="ADENOSINE/GUANOSINE DIPHOSPHATASE"/>
    <property type="match status" value="1"/>
</dbReference>
<dbReference type="InterPro" id="IPR000407">
    <property type="entry name" value="GDA1_CD39_NTPase"/>
</dbReference>
<keyword evidence="11" id="KW-1185">Reference proteome</keyword>
<reference evidence="10 11" key="1">
    <citation type="journal article" date="2018" name="Mol. Biol. Evol.">
        <title>Broad Genomic Sampling Reveals a Smut Pathogenic Ancestry of the Fungal Clade Ustilaginomycotina.</title>
        <authorList>
            <person name="Kijpornyongpan T."/>
            <person name="Mondo S.J."/>
            <person name="Barry K."/>
            <person name="Sandor L."/>
            <person name="Lee J."/>
            <person name="Lipzen A."/>
            <person name="Pangilinan J."/>
            <person name="LaButti K."/>
            <person name="Hainaut M."/>
            <person name="Henrissat B."/>
            <person name="Grigoriev I.V."/>
            <person name="Spatafora J.W."/>
            <person name="Aime M.C."/>
        </authorList>
    </citation>
    <scope>NUCLEOTIDE SEQUENCE [LARGE SCALE GENOMIC DNA]</scope>
    <source>
        <strain evidence="10 11">MCA 4718</strain>
    </source>
</reference>
<feature type="active site" description="Proton acceptor" evidence="6">
    <location>
        <position position="226"/>
    </location>
</feature>
<dbReference type="GO" id="GO:0004382">
    <property type="term" value="F:GDP phosphatase activity"/>
    <property type="evidence" value="ECO:0007669"/>
    <property type="project" value="UniProtKB-EC"/>
</dbReference>
<accession>A0A316U3C8</accession>
<dbReference type="STRING" id="1684307.A0A316U3C8"/>
<evidence type="ECO:0000256" key="2">
    <source>
        <dbReference type="ARBA" id="ARBA00009283"/>
    </source>
</evidence>
<dbReference type="GO" id="GO:0000139">
    <property type="term" value="C:Golgi membrane"/>
    <property type="evidence" value="ECO:0007669"/>
    <property type="project" value="UniProtKB-SubCell"/>
</dbReference>
<dbReference type="GO" id="GO:0005524">
    <property type="term" value="F:ATP binding"/>
    <property type="evidence" value="ECO:0007669"/>
    <property type="project" value="UniProtKB-KW"/>
</dbReference>
<organism evidence="10 11">
    <name type="scientific">Pseudomicrostroma glucosiphilum</name>
    <dbReference type="NCBI Taxonomy" id="1684307"/>
    <lineage>
        <taxon>Eukaryota</taxon>
        <taxon>Fungi</taxon>
        <taxon>Dikarya</taxon>
        <taxon>Basidiomycota</taxon>
        <taxon>Ustilaginomycotina</taxon>
        <taxon>Exobasidiomycetes</taxon>
        <taxon>Microstromatales</taxon>
        <taxon>Microstromatales incertae sedis</taxon>
        <taxon>Pseudomicrostroma</taxon>
    </lineage>
</organism>
<dbReference type="CDD" id="cd24040">
    <property type="entry name" value="ASKHA_NBD_GDA1"/>
    <property type="match status" value="1"/>
</dbReference>
<feature type="chain" id="PRO_5016389541" description="guanosine-diphosphatase" evidence="9">
    <location>
        <begin position="22"/>
        <end position="561"/>
    </location>
</feature>
<dbReference type="AlphaFoldDB" id="A0A316U3C8"/>
<keyword evidence="7" id="KW-0547">Nucleotide-binding</keyword>
<dbReference type="Pfam" id="PF01150">
    <property type="entry name" value="GDA1_CD39"/>
    <property type="match status" value="1"/>
</dbReference>
<evidence type="ECO:0000256" key="5">
    <source>
        <dbReference type="ARBA" id="ARBA00038903"/>
    </source>
</evidence>
<keyword evidence="3 8" id="KW-0378">Hydrolase</keyword>
<dbReference type="EC" id="3.6.1.42" evidence="5"/>
<evidence type="ECO:0000256" key="8">
    <source>
        <dbReference type="RuleBase" id="RU003833"/>
    </source>
</evidence>
<keyword evidence="7" id="KW-0067">ATP-binding</keyword>
<evidence type="ECO:0000313" key="10">
    <source>
        <dbReference type="EMBL" id="PWN18863.1"/>
    </source>
</evidence>